<evidence type="ECO:0000313" key="3">
    <source>
        <dbReference type="Proteomes" id="UP000785613"/>
    </source>
</evidence>
<feature type="signal peptide" evidence="1">
    <location>
        <begin position="1"/>
        <end position="32"/>
    </location>
</feature>
<evidence type="ECO:0000313" key="2">
    <source>
        <dbReference type="EMBL" id="NHZ38243.1"/>
    </source>
</evidence>
<dbReference type="RefSeq" id="WP_167232599.1">
    <property type="nucleotide sequence ID" value="NZ_VUYU01000043.1"/>
</dbReference>
<comment type="caution">
    <text evidence="2">The sequence shown here is derived from an EMBL/GenBank/DDBJ whole genome shotgun (WGS) entry which is preliminary data.</text>
</comment>
<dbReference type="EMBL" id="VUYU01000043">
    <property type="protein sequence ID" value="NHZ38243.1"/>
    <property type="molecule type" value="Genomic_DNA"/>
</dbReference>
<organism evidence="2 3">
    <name type="scientific">Massilia rubra</name>
    <dbReference type="NCBI Taxonomy" id="2607910"/>
    <lineage>
        <taxon>Bacteria</taxon>
        <taxon>Pseudomonadati</taxon>
        <taxon>Pseudomonadota</taxon>
        <taxon>Betaproteobacteria</taxon>
        <taxon>Burkholderiales</taxon>
        <taxon>Oxalobacteraceae</taxon>
        <taxon>Telluria group</taxon>
        <taxon>Massilia</taxon>
    </lineage>
</organism>
<reference evidence="2 3" key="1">
    <citation type="submission" date="2019-09" db="EMBL/GenBank/DDBJ databases">
        <title>Taxonomy of Antarctic Massilia spp.: description of Massilia rubra sp. nov., Massilia aquatica sp. nov., Massilia mucilaginosa sp. nov., Massilia frigida sp. nov. isolated from streams, lakes and regoliths.</title>
        <authorList>
            <person name="Holochova P."/>
            <person name="Sedlacek I."/>
            <person name="Kralova S."/>
            <person name="Maslanova I."/>
            <person name="Busse H.-J."/>
            <person name="Stankova E."/>
            <person name="Vrbovska V."/>
            <person name="Kovarovic V."/>
            <person name="Bartak M."/>
            <person name="Svec P."/>
            <person name="Pantucek R."/>
        </authorList>
    </citation>
    <scope>NUCLEOTIDE SEQUENCE [LARGE SCALE GENOMIC DNA]</scope>
    <source>
        <strain evidence="2 3">CCM 8692</strain>
    </source>
</reference>
<dbReference type="Gene3D" id="2.60.120.260">
    <property type="entry name" value="Galactose-binding domain-like"/>
    <property type="match status" value="1"/>
</dbReference>
<sequence length="875" mass="94177">MKRQSIASRLPKLRAVAFAPLTFLLGMPLAYAASNLGLSNGTFDVETKPWVIVGKGTSGSSGPTACGATKCLELKIDNATVTASSEGKKNVSPGEFVTASAMVKRSSVTEPDNVSLGIVFYGDGNVPIGTTTWSNATGPADTWGNVKVSAIAPAGTVATMVVVRGKSTGKVTAHVDNVVLSKIVFEDRGPQVSLARVSAAAFDSKKNALYVAANGNPAKFFHYSVENGKAEIVTKTTWDHNVDIWSLIVGGDGAAYFGTASGKLYKYEYDSAKNADPVELMEFKKEKSGSRTIWSLKAGADNCIYGGLEPDGTTTGGFKYCSNPEKLTMLPLPTANAATQVGYQVRSLAIDPGANTTPGAVYWGMGVNSRLHKSTLDGTRTTNNLLDSVDANHEYAYYTDFVKDRLFVRLTGTDFNQTVVLDRDGRKIGNSTVAGINSIGMSPLSTDDKSAICKHAVFYTKNLGDTGLKKGTHLSSYCFDKGIETDLLIQMGPAAAFASTPALAPTQLFSVLRETAGGKGKIERFNLADLHNSISKKTLDPIEFEAPTTASEIRTFVVRNGTTYSSGYVNGDLGISDGKGNPPVLVKEPLQAEGMAILGNHLYIGGYQDAVLKSYELTPDGLGKVVMKNDDTLGTKYGQNRPFAMLSLPAKSTSELDRLVIATVPKKLEQGALAVYSVGERDPWKVVKEPFTGQTILALTRIDNVVYGGTSVWREKDETPSPGFAKLFTFDPFETFAVTKVDFTGDIVNEENWTKKAITALLTVNRHIWVLAEDTIVIYDHDTQTVVNKLRIDPHFSYAAWPVAWNAGSMVESNGYVYFSANDTFGTNVYRVNIGKPESIELVRKGESGMLRVDANGDIYFINGAKVMKFNPALQ</sequence>
<proteinExistence type="predicted"/>
<keyword evidence="3" id="KW-1185">Reference proteome</keyword>
<protein>
    <submittedName>
        <fullName evidence="2">Uncharacterized protein</fullName>
    </submittedName>
</protein>
<gene>
    <name evidence="2" type="ORF">F0185_32360</name>
</gene>
<keyword evidence="1" id="KW-0732">Signal</keyword>
<name>A0ABX0LUX2_9BURK</name>
<accession>A0ABX0LUX2</accession>
<dbReference type="SUPFAM" id="SSF82171">
    <property type="entry name" value="DPP6 N-terminal domain-like"/>
    <property type="match status" value="1"/>
</dbReference>
<dbReference type="SUPFAM" id="SSF101898">
    <property type="entry name" value="NHL repeat"/>
    <property type="match status" value="1"/>
</dbReference>
<dbReference type="Proteomes" id="UP000785613">
    <property type="component" value="Unassembled WGS sequence"/>
</dbReference>
<evidence type="ECO:0000256" key="1">
    <source>
        <dbReference type="SAM" id="SignalP"/>
    </source>
</evidence>
<feature type="chain" id="PRO_5045145878" evidence="1">
    <location>
        <begin position="33"/>
        <end position="875"/>
    </location>
</feature>